<reference evidence="1" key="1">
    <citation type="submission" date="2022-09" db="EMBL/GenBank/DDBJ databases">
        <title>Intensive care unit water sources are persistently colonized with multi-drug resistant bacteria and are the site of extensive horizontal gene transfer of antibiotic resistance genes.</title>
        <authorList>
            <person name="Diorio-Toth L."/>
        </authorList>
    </citation>
    <scope>NUCLEOTIDE SEQUENCE</scope>
    <source>
        <strain evidence="1">GD04130</strain>
    </source>
</reference>
<sequence>MSSLPPPPCPGQIPRADRTTLYRIPHGLPHSLALPAGAEVFCASGQLLLQTAQLGGLDGGPSLSLRLHTGQSWRAPCALWLQATALQGPARLQSTLPTSPVGPAPSGTAPVPDTVWARLGATVARWWGQRPLRQRKAQLPG</sequence>
<dbReference type="Proteomes" id="UP001158297">
    <property type="component" value="Unassembled WGS sequence"/>
</dbReference>
<name>A0AA42L0N4_9BURK</name>
<gene>
    <name evidence="1" type="ORF">N7330_01140</name>
</gene>
<organism evidence="1 2">
    <name type="scientific">Comamonas aquatica</name>
    <dbReference type="NCBI Taxonomy" id="225991"/>
    <lineage>
        <taxon>Bacteria</taxon>
        <taxon>Pseudomonadati</taxon>
        <taxon>Pseudomonadota</taxon>
        <taxon>Betaproteobacteria</taxon>
        <taxon>Burkholderiales</taxon>
        <taxon>Comamonadaceae</taxon>
        <taxon>Comamonas</taxon>
    </lineage>
</organism>
<comment type="caution">
    <text evidence="1">The sequence shown here is derived from an EMBL/GenBank/DDBJ whole genome shotgun (WGS) entry which is preliminary data.</text>
</comment>
<evidence type="ECO:0000313" key="1">
    <source>
        <dbReference type="EMBL" id="MDH0361668.1"/>
    </source>
</evidence>
<accession>A0AA42L0N4</accession>
<evidence type="ECO:0000313" key="2">
    <source>
        <dbReference type="Proteomes" id="UP001158297"/>
    </source>
</evidence>
<protein>
    <submittedName>
        <fullName evidence="1">Uncharacterized protein</fullName>
    </submittedName>
</protein>
<dbReference type="RefSeq" id="WP_274754681.1">
    <property type="nucleotide sequence ID" value="NZ_CAURON010000001.1"/>
</dbReference>
<dbReference type="AlphaFoldDB" id="A0AA42L0N4"/>
<dbReference type="EMBL" id="JAODZU010000001">
    <property type="protein sequence ID" value="MDH0361668.1"/>
    <property type="molecule type" value="Genomic_DNA"/>
</dbReference>
<proteinExistence type="predicted"/>